<dbReference type="RefSeq" id="WP_144571057.1">
    <property type="nucleotide sequence ID" value="NZ_VLKG01000004.1"/>
</dbReference>
<name>A0A562IYZ3_9GAMM</name>
<evidence type="ECO:0000313" key="1">
    <source>
        <dbReference type="EMBL" id="TWH75825.1"/>
    </source>
</evidence>
<dbReference type="AlphaFoldDB" id="A0A562IYZ3"/>
<dbReference type="Pfam" id="PF06175">
    <property type="entry name" value="MiaE"/>
    <property type="match status" value="1"/>
</dbReference>
<evidence type="ECO:0000313" key="2">
    <source>
        <dbReference type="Proteomes" id="UP000319627"/>
    </source>
</evidence>
<proteinExistence type="predicted"/>
<dbReference type="Proteomes" id="UP000319627">
    <property type="component" value="Unassembled WGS sequence"/>
</dbReference>
<dbReference type="PANTHER" id="PTHR42637">
    <property type="entry name" value="TRNA-(MS[2]IO[6]A)-HYDROXYLASE"/>
    <property type="match status" value="1"/>
</dbReference>
<accession>A0A562IYZ3</accession>
<keyword evidence="2" id="KW-1185">Reference proteome</keyword>
<dbReference type="SUPFAM" id="SSF47240">
    <property type="entry name" value="Ferritin-like"/>
    <property type="match status" value="1"/>
</dbReference>
<dbReference type="GO" id="GO:0006400">
    <property type="term" value="P:tRNA modification"/>
    <property type="evidence" value="ECO:0007669"/>
    <property type="project" value="InterPro"/>
</dbReference>
<dbReference type="InterPro" id="IPR012347">
    <property type="entry name" value="Ferritin-like"/>
</dbReference>
<protein>
    <submittedName>
        <fullName evidence="1">tRNA-(Ms[2]io[6]A)-hydroxylase</fullName>
    </submittedName>
</protein>
<dbReference type="PANTHER" id="PTHR42637:SF1">
    <property type="entry name" value="TRNA 2-(METHYLSULFANYL)-N(6)-ISOPENTENYLADENOSINE(37) HYDROXYLASE"/>
    <property type="match status" value="1"/>
</dbReference>
<gene>
    <name evidence="1" type="ORF">LX59_01335</name>
</gene>
<dbReference type="OrthoDB" id="9802518at2"/>
<organism evidence="1 2">
    <name type="scientific">Azomonas agilis</name>
    <dbReference type="NCBI Taxonomy" id="116849"/>
    <lineage>
        <taxon>Bacteria</taxon>
        <taxon>Pseudomonadati</taxon>
        <taxon>Pseudomonadota</taxon>
        <taxon>Gammaproteobacteria</taxon>
        <taxon>Pseudomonadales</taxon>
        <taxon>Pseudomonadaceae</taxon>
        <taxon>Azomonas</taxon>
    </lineage>
</organism>
<dbReference type="GO" id="GO:0045301">
    <property type="term" value="F:tRNA 2-(methylsulfanyl)-N(6)-isopentenyladenosine(37) hydroxylase activity"/>
    <property type="evidence" value="ECO:0007669"/>
    <property type="project" value="InterPro"/>
</dbReference>
<dbReference type="Gene3D" id="1.20.1260.10">
    <property type="match status" value="1"/>
</dbReference>
<dbReference type="EMBL" id="VLKG01000004">
    <property type="protein sequence ID" value="TWH75825.1"/>
    <property type="molecule type" value="Genomic_DNA"/>
</dbReference>
<sequence>MSLLPEINHFLLCSTPQSWIDQALNHVEILLIDHANCEKKAAGTALTMLFRYVEREHLQDKLSRLAREELRHFEQVAALMKKRGVQYRPLSASLYAQRLHTHIRKQEPGRLIDSLIVGAYIEARSCERFYRLAPYLDPELQDFYLSLLESEARHYQDYLTMAEMYSDAPIAERVALFAQVERDAVLTVDTEFRFHSGAAA</sequence>
<dbReference type="InterPro" id="IPR009078">
    <property type="entry name" value="Ferritin-like_SF"/>
</dbReference>
<comment type="caution">
    <text evidence="1">The sequence shown here is derived from an EMBL/GenBank/DDBJ whole genome shotgun (WGS) entry which is preliminary data.</text>
</comment>
<dbReference type="CDD" id="cd07910">
    <property type="entry name" value="MiaE"/>
    <property type="match status" value="1"/>
</dbReference>
<dbReference type="PIRSF" id="PIRSF020736">
    <property type="entry name" value="MiaE"/>
    <property type="match status" value="1"/>
</dbReference>
<dbReference type="InterPro" id="IPR010386">
    <property type="entry name" value="tRNA-Hydrxlase_MiaE"/>
</dbReference>
<reference evidence="1 2" key="1">
    <citation type="submission" date="2019-07" db="EMBL/GenBank/DDBJ databases">
        <title>Genomic Encyclopedia of Type Strains, Phase I: the one thousand microbial genomes (KMG-I) project.</title>
        <authorList>
            <person name="Kyrpides N."/>
        </authorList>
    </citation>
    <scope>NUCLEOTIDE SEQUENCE [LARGE SCALE GENOMIC DNA]</scope>
    <source>
        <strain evidence="1 2">DSM 375</strain>
    </source>
</reference>